<gene>
    <name evidence="5" type="ORF">Poli38472_000075</name>
</gene>
<sequence>MKLFTPLTLGGKCEPIKLLHRVVMAPLTRLRAGGDGVPGEPAVTYYSQRGTPGGLLISEATNISATARGYFGSPGIYTQPQIEGWKKVTEAVHAKGGKMFLQLWHTGRMGHSDNQPGNILPVSSTSKHPVEIESKKVTTPHGRVPIGPSRALRADEIPGICQDYQDAATNALEAGFDGVELHAANGYLLEQFLYDSINDRTDEYGGSLENRARFLFEALDAIVSKVEAHKVGIRLSPYGIYFGQAESDPVATFNYVLSKLNAYNLAYVHLIEPRAYHSPNPLAPSEGAAHQFRGVYDGVLLSASGYDRMSAIDVVERGDADLVAFGRLFIANPDLVKRLQQKAPLNAWDSSTFYVGQEHGYTDYAFLHDV</sequence>
<dbReference type="SUPFAM" id="SSF51395">
    <property type="entry name" value="FMN-linked oxidoreductases"/>
    <property type="match status" value="1"/>
</dbReference>
<dbReference type="GO" id="GO:0010181">
    <property type="term" value="F:FMN binding"/>
    <property type="evidence" value="ECO:0007669"/>
    <property type="project" value="InterPro"/>
</dbReference>
<dbReference type="CDD" id="cd02933">
    <property type="entry name" value="OYE_like_FMN"/>
    <property type="match status" value="1"/>
</dbReference>
<comment type="similarity">
    <text evidence="2">Belongs to the NADH:flavin oxidoreductase/NADH oxidase family.</text>
</comment>
<comment type="cofactor">
    <cofactor evidence="1">
        <name>FMN</name>
        <dbReference type="ChEBI" id="CHEBI:58210"/>
    </cofactor>
</comment>
<evidence type="ECO:0000259" key="4">
    <source>
        <dbReference type="Pfam" id="PF00724"/>
    </source>
</evidence>
<keyword evidence="6" id="KW-1185">Reference proteome</keyword>
<evidence type="ECO:0000256" key="1">
    <source>
        <dbReference type="ARBA" id="ARBA00001917"/>
    </source>
</evidence>
<protein>
    <recommendedName>
        <fullName evidence="4">NADH:flavin oxidoreductase/NADH oxidase N-terminal domain-containing protein</fullName>
    </recommendedName>
</protein>
<name>A0A8K1CBN3_PYTOL</name>
<feature type="domain" description="NADH:flavin oxidoreductase/NADH oxidase N-terminal" evidence="4">
    <location>
        <begin position="2"/>
        <end position="346"/>
    </location>
</feature>
<dbReference type="Pfam" id="PF00724">
    <property type="entry name" value="Oxidored_FMN"/>
    <property type="match status" value="1"/>
</dbReference>
<dbReference type="InterPro" id="IPR045247">
    <property type="entry name" value="Oye-like"/>
</dbReference>
<evidence type="ECO:0000256" key="3">
    <source>
        <dbReference type="ARBA" id="ARBA00023002"/>
    </source>
</evidence>
<evidence type="ECO:0000313" key="5">
    <source>
        <dbReference type="EMBL" id="TMW60033.1"/>
    </source>
</evidence>
<keyword evidence="3" id="KW-0560">Oxidoreductase</keyword>
<accession>A0A8K1CBN3</accession>
<dbReference type="AlphaFoldDB" id="A0A8K1CBN3"/>
<comment type="caution">
    <text evidence="5">The sequence shown here is derived from an EMBL/GenBank/DDBJ whole genome shotgun (WGS) entry which is preliminary data.</text>
</comment>
<dbReference type="PANTHER" id="PTHR22893:SF91">
    <property type="entry name" value="NADPH DEHYDROGENASE 2-RELATED"/>
    <property type="match status" value="1"/>
</dbReference>
<dbReference type="FunFam" id="3.20.20.70:FF:000059">
    <property type="entry name" value="N-ethylmaleimide reductase, FMN-linked"/>
    <property type="match status" value="1"/>
</dbReference>
<dbReference type="EMBL" id="SPLM01000108">
    <property type="protein sequence ID" value="TMW60033.1"/>
    <property type="molecule type" value="Genomic_DNA"/>
</dbReference>
<dbReference type="Proteomes" id="UP000794436">
    <property type="component" value="Unassembled WGS sequence"/>
</dbReference>
<dbReference type="PANTHER" id="PTHR22893">
    <property type="entry name" value="NADH OXIDOREDUCTASE-RELATED"/>
    <property type="match status" value="1"/>
</dbReference>
<reference evidence="5" key="1">
    <citation type="submission" date="2019-03" db="EMBL/GenBank/DDBJ databases">
        <title>Long read genome sequence of the mycoparasitic Pythium oligandrum ATCC 38472 isolated from sugarbeet rhizosphere.</title>
        <authorList>
            <person name="Gaulin E."/>
        </authorList>
    </citation>
    <scope>NUCLEOTIDE SEQUENCE</scope>
    <source>
        <strain evidence="5">ATCC 38472_TT</strain>
    </source>
</reference>
<dbReference type="GO" id="GO:0016628">
    <property type="term" value="F:oxidoreductase activity, acting on the CH-CH group of donors, NAD or NADP as acceptor"/>
    <property type="evidence" value="ECO:0007669"/>
    <property type="project" value="UniProtKB-ARBA"/>
</dbReference>
<dbReference type="InterPro" id="IPR001155">
    <property type="entry name" value="OxRdtase_FMN_N"/>
</dbReference>
<evidence type="ECO:0000256" key="2">
    <source>
        <dbReference type="ARBA" id="ARBA00005979"/>
    </source>
</evidence>
<evidence type="ECO:0000313" key="6">
    <source>
        <dbReference type="Proteomes" id="UP000794436"/>
    </source>
</evidence>
<dbReference type="InterPro" id="IPR013785">
    <property type="entry name" value="Aldolase_TIM"/>
</dbReference>
<dbReference type="OrthoDB" id="91802at2759"/>
<organism evidence="5 6">
    <name type="scientific">Pythium oligandrum</name>
    <name type="common">Mycoparasitic fungus</name>
    <dbReference type="NCBI Taxonomy" id="41045"/>
    <lineage>
        <taxon>Eukaryota</taxon>
        <taxon>Sar</taxon>
        <taxon>Stramenopiles</taxon>
        <taxon>Oomycota</taxon>
        <taxon>Peronosporomycetes</taxon>
        <taxon>Pythiales</taxon>
        <taxon>Pythiaceae</taxon>
        <taxon>Pythium</taxon>
    </lineage>
</organism>
<dbReference type="GO" id="GO:0005829">
    <property type="term" value="C:cytosol"/>
    <property type="evidence" value="ECO:0007669"/>
    <property type="project" value="UniProtKB-ARBA"/>
</dbReference>
<proteinExistence type="inferred from homology"/>
<dbReference type="Gene3D" id="3.20.20.70">
    <property type="entry name" value="Aldolase class I"/>
    <property type="match status" value="1"/>
</dbReference>